<dbReference type="EMBL" id="SDKC01000001">
    <property type="protein sequence ID" value="RXS73928.1"/>
    <property type="molecule type" value="Genomic_DNA"/>
</dbReference>
<name>A0A4Q1REJ7_9FIRM</name>
<gene>
    <name evidence="1" type="ORF">ETP43_00770</name>
</gene>
<proteinExistence type="predicted"/>
<accession>A0A4Q1REJ7</accession>
<keyword evidence="2" id="KW-1185">Reference proteome</keyword>
<evidence type="ECO:0000313" key="2">
    <source>
        <dbReference type="Proteomes" id="UP000290106"/>
    </source>
</evidence>
<dbReference type="Proteomes" id="UP000290106">
    <property type="component" value="Unassembled WGS sequence"/>
</dbReference>
<comment type="caution">
    <text evidence="1">The sequence shown here is derived from an EMBL/GenBank/DDBJ whole genome shotgun (WGS) entry which is preliminary data.</text>
</comment>
<sequence length="81" mass="9094">MLIIIILEVPVELAELLGENAPGLPEGLAIYLASDGREGDTYAVYSGNLKVEDERAQFDLKLKDETVIHVDYDGEYRYSFE</sequence>
<reference evidence="1 2" key="1">
    <citation type="submission" date="2019-01" db="EMBL/GenBank/DDBJ databases">
        <title>Blautia sp. nov. KGMB01111 isolated human feces.</title>
        <authorList>
            <person name="Park J.-E."/>
            <person name="Kim J.-S."/>
            <person name="Park S.-H."/>
        </authorList>
    </citation>
    <scope>NUCLEOTIDE SEQUENCE [LARGE SCALE GENOMIC DNA]</scope>
    <source>
        <strain evidence="1 2">KGMB01111</strain>
    </source>
</reference>
<organism evidence="1 2">
    <name type="scientific">Blautia faecicola</name>
    <dbReference type="NCBI Taxonomy" id="2509240"/>
    <lineage>
        <taxon>Bacteria</taxon>
        <taxon>Bacillati</taxon>
        <taxon>Bacillota</taxon>
        <taxon>Clostridia</taxon>
        <taxon>Lachnospirales</taxon>
        <taxon>Lachnospiraceae</taxon>
        <taxon>Blautia</taxon>
    </lineage>
</organism>
<protein>
    <submittedName>
        <fullName evidence="1">Uncharacterized protein</fullName>
    </submittedName>
</protein>
<evidence type="ECO:0000313" key="1">
    <source>
        <dbReference type="EMBL" id="RXS73928.1"/>
    </source>
</evidence>
<dbReference type="AlphaFoldDB" id="A0A4Q1REJ7"/>